<protein>
    <submittedName>
        <fullName evidence="3">Uncharacterized protein</fullName>
    </submittedName>
</protein>
<name>U2YNK6_9SPHN</name>
<gene>
    <name evidence="3" type="ORF">NT2_09_00280</name>
</gene>
<evidence type="ECO:0000313" key="3">
    <source>
        <dbReference type="EMBL" id="GAD50420.1"/>
    </source>
</evidence>
<evidence type="ECO:0000256" key="2">
    <source>
        <dbReference type="SAM" id="SignalP"/>
    </source>
</evidence>
<accession>U2YNK6</accession>
<dbReference type="eggNOG" id="ENOG5030V6V">
    <property type="taxonomic scope" value="Bacteria"/>
</dbReference>
<dbReference type="EMBL" id="BASZ01000009">
    <property type="protein sequence ID" value="GAD50420.1"/>
    <property type="molecule type" value="Genomic_DNA"/>
</dbReference>
<evidence type="ECO:0000313" key="4">
    <source>
        <dbReference type="Proteomes" id="UP000016568"/>
    </source>
</evidence>
<proteinExistence type="predicted"/>
<keyword evidence="2" id="KW-0732">Signal</keyword>
<feature type="chain" id="PRO_5030177778" evidence="2">
    <location>
        <begin position="28"/>
        <end position="229"/>
    </location>
</feature>
<feature type="signal peptide" evidence="2">
    <location>
        <begin position="1"/>
        <end position="27"/>
    </location>
</feature>
<dbReference type="RefSeq" id="WP_021691238.1">
    <property type="nucleotide sequence ID" value="NZ_BASZ01000009.1"/>
</dbReference>
<dbReference type="KEGG" id="ntd:EGO55_05490"/>
<keyword evidence="4" id="KW-1185">Reference proteome</keyword>
<feature type="region of interest" description="Disordered" evidence="1">
    <location>
        <begin position="169"/>
        <end position="193"/>
    </location>
</feature>
<dbReference type="Proteomes" id="UP000016568">
    <property type="component" value="Unassembled WGS sequence"/>
</dbReference>
<organism evidence="3 4">
    <name type="scientific">Caenibius tardaugens NBRC 16725</name>
    <dbReference type="NCBI Taxonomy" id="1219035"/>
    <lineage>
        <taxon>Bacteria</taxon>
        <taxon>Pseudomonadati</taxon>
        <taxon>Pseudomonadota</taxon>
        <taxon>Alphaproteobacteria</taxon>
        <taxon>Sphingomonadales</taxon>
        <taxon>Erythrobacteraceae</taxon>
        <taxon>Caenibius</taxon>
    </lineage>
</organism>
<reference evidence="3 4" key="1">
    <citation type="submission" date="2013-09" db="EMBL/GenBank/DDBJ databases">
        <title>Whole genome shotgun sequence of Novosphingobium tardaugens NBRC 16725.</title>
        <authorList>
            <person name="Isaki S."/>
            <person name="Hosoyama A."/>
            <person name="Tsuchikane K."/>
            <person name="Katsumata H."/>
            <person name="Ando Y."/>
            <person name="Yamazaki S."/>
            <person name="Fujita N."/>
        </authorList>
    </citation>
    <scope>NUCLEOTIDE SEQUENCE [LARGE SCALE GENOMIC DNA]</scope>
    <source>
        <strain evidence="3 4">NBRC 16725</strain>
    </source>
</reference>
<evidence type="ECO:0000256" key="1">
    <source>
        <dbReference type="SAM" id="MobiDB-lite"/>
    </source>
</evidence>
<sequence>MIRPRITLSGAMICVAWSVIGAPQLHAQSTATAVQDEVVVTGAPEEPAPATTPVAAATAGTADAVPAIAGVSGRLAVNLASGIGNQQINGAVIAMGETALASGVAAQMMLGTDDSDRATRIALEGDAFSRVSGMASINITAGAHNQSANLAVLSLGNQEALSDQLLSQSRASIEPSGSTGGTGDRNDTIEIGGNTFRDNSGLIQVNLIGGERNSSANVFVLSVLDEEIP</sequence>
<comment type="caution">
    <text evidence="3">The sequence shown here is derived from an EMBL/GenBank/DDBJ whole genome shotgun (WGS) entry which is preliminary data.</text>
</comment>
<dbReference type="AlphaFoldDB" id="U2YNK6"/>
<dbReference type="OrthoDB" id="7596140at2"/>